<protein>
    <recommendedName>
        <fullName evidence="4">Magnesium citrate secondary transporter</fullName>
    </recommendedName>
</protein>
<reference evidence="3" key="1">
    <citation type="submission" date="2017-02" db="EMBL/GenBank/DDBJ databases">
        <authorList>
            <person name="Varghese N."/>
            <person name="Submissions S."/>
        </authorList>
    </citation>
    <scope>NUCLEOTIDE SEQUENCE [LARGE SCALE GENOMIC DNA]</scope>
    <source>
        <strain evidence="3">DSM 22224</strain>
    </source>
</reference>
<evidence type="ECO:0000313" key="2">
    <source>
        <dbReference type="EMBL" id="SKA43369.1"/>
    </source>
</evidence>
<keyword evidence="1" id="KW-1133">Transmembrane helix</keyword>
<name>A0A1T4TT57_9BACT</name>
<dbReference type="Proteomes" id="UP000190367">
    <property type="component" value="Unassembled WGS sequence"/>
</dbReference>
<feature type="transmembrane region" description="Helical" evidence="1">
    <location>
        <begin position="5"/>
        <end position="25"/>
    </location>
</feature>
<dbReference type="RefSeq" id="WP_078672539.1">
    <property type="nucleotide sequence ID" value="NZ_FUWZ01000006.1"/>
</dbReference>
<keyword evidence="1" id="KW-0812">Transmembrane</keyword>
<dbReference type="AlphaFoldDB" id="A0A1T4TT57"/>
<keyword evidence="1" id="KW-0472">Membrane</keyword>
<keyword evidence="3" id="KW-1185">Reference proteome</keyword>
<feature type="transmembrane region" description="Helical" evidence="1">
    <location>
        <begin position="64"/>
        <end position="87"/>
    </location>
</feature>
<accession>A0A1T4TT57</accession>
<dbReference type="OrthoDB" id="1447802at2"/>
<sequence length="121" mass="13890">MKRLLYLSGISAFFWLAVHIARWWGQPLPYVNGHLTDLVVVPLIAQVCLVVVRRWMIQREDYWLPLGYVLFIAVYVSVVFEGVMPLFSARYTGDWLDVAAYFAGAAGYYGWQRWPATMPAG</sequence>
<evidence type="ECO:0000256" key="1">
    <source>
        <dbReference type="SAM" id="Phobius"/>
    </source>
</evidence>
<feature type="transmembrane region" description="Helical" evidence="1">
    <location>
        <begin position="31"/>
        <end position="52"/>
    </location>
</feature>
<gene>
    <name evidence="2" type="ORF">SAMN04488128_106173</name>
</gene>
<proteinExistence type="predicted"/>
<dbReference type="EMBL" id="FUWZ01000006">
    <property type="protein sequence ID" value="SKA43369.1"/>
    <property type="molecule type" value="Genomic_DNA"/>
</dbReference>
<dbReference type="STRING" id="634771.SAMN04488128_106173"/>
<organism evidence="2 3">
    <name type="scientific">Chitinophaga eiseniae</name>
    <dbReference type="NCBI Taxonomy" id="634771"/>
    <lineage>
        <taxon>Bacteria</taxon>
        <taxon>Pseudomonadati</taxon>
        <taxon>Bacteroidota</taxon>
        <taxon>Chitinophagia</taxon>
        <taxon>Chitinophagales</taxon>
        <taxon>Chitinophagaceae</taxon>
        <taxon>Chitinophaga</taxon>
    </lineage>
</organism>
<evidence type="ECO:0008006" key="4">
    <source>
        <dbReference type="Google" id="ProtNLM"/>
    </source>
</evidence>
<evidence type="ECO:0000313" key="3">
    <source>
        <dbReference type="Proteomes" id="UP000190367"/>
    </source>
</evidence>